<accession>A0A6J1S6Z3</accession>
<sequence>MSITAVLFVVLAASGATLALPWPGSRDGGEGLGGLLGLDGLQRLDDHPDADRLLLGQPDDAQYQDSDEYSDEYSDEDSDVVDGDRADARNQDTGVDSFGGLQGLGGLQLEDIGGLSSVAQEKSAPLLKDDSDLGSVPRDDSRGPPLA</sequence>
<proteinExistence type="predicted"/>
<dbReference type="RefSeq" id="XP_026276438.1">
    <property type="nucleotide sequence ID" value="XM_026420653.2"/>
</dbReference>
<organism evidence="3 4">
    <name type="scientific">Frankliniella occidentalis</name>
    <name type="common">Western flower thrips</name>
    <name type="synonym">Euthrips occidentalis</name>
    <dbReference type="NCBI Taxonomy" id="133901"/>
    <lineage>
        <taxon>Eukaryota</taxon>
        <taxon>Metazoa</taxon>
        <taxon>Ecdysozoa</taxon>
        <taxon>Arthropoda</taxon>
        <taxon>Hexapoda</taxon>
        <taxon>Insecta</taxon>
        <taxon>Pterygota</taxon>
        <taxon>Neoptera</taxon>
        <taxon>Paraneoptera</taxon>
        <taxon>Thysanoptera</taxon>
        <taxon>Terebrantia</taxon>
        <taxon>Thripoidea</taxon>
        <taxon>Thripidae</taxon>
        <taxon>Frankliniella</taxon>
    </lineage>
</organism>
<gene>
    <name evidence="4" type="primary">LOC113205149</name>
</gene>
<name>A0A6J1S6Z3_FRAOC</name>
<evidence type="ECO:0000256" key="1">
    <source>
        <dbReference type="SAM" id="MobiDB-lite"/>
    </source>
</evidence>
<evidence type="ECO:0000313" key="3">
    <source>
        <dbReference type="Proteomes" id="UP000504606"/>
    </source>
</evidence>
<dbReference type="Proteomes" id="UP000504606">
    <property type="component" value="Unplaced"/>
</dbReference>
<dbReference type="AlphaFoldDB" id="A0A6J1S6Z3"/>
<feature type="region of interest" description="Disordered" evidence="1">
    <location>
        <begin position="120"/>
        <end position="147"/>
    </location>
</feature>
<feature type="region of interest" description="Disordered" evidence="1">
    <location>
        <begin position="48"/>
        <end position="100"/>
    </location>
</feature>
<feature type="compositionally biased region" description="Basic and acidic residues" evidence="1">
    <location>
        <begin position="127"/>
        <end position="147"/>
    </location>
</feature>
<dbReference type="KEGG" id="foc:113205149"/>
<feature type="chain" id="PRO_5026714467" evidence="2">
    <location>
        <begin position="20"/>
        <end position="147"/>
    </location>
</feature>
<protein>
    <submittedName>
        <fullName evidence="4">Uncharacterized protein LOC113205149</fullName>
    </submittedName>
</protein>
<evidence type="ECO:0000313" key="4">
    <source>
        <dbReference type="RefSeq" id="XP_026276438.1"/>
    </source>
</evidence>
<feature type="signal peptide" evidence="2">
    <location>
        <begin position="1"/>
        <end position="19"/>
    </location>
</feature>
<keyword evidence="3" id="KW-1185">Reference proteome</keyword>
<feature type="compositionally biased region" description="Acidic residues" evidence="1">
    <location>
        <begin position="65"/>
        <end position="81"/>
    </location>
</feature>
<keyword evidence="2" id="KW-0732">Signal</keyword>
<dbReference type="GeneID" id="113205149"/>
<evidence type="ECO:0000256" key="2">
    <source>
        <dbReference type="SAM" id="SignalP"/>
    </source>
</evidence>
<reference evidence="4" key="1">
    <citation type="submission" date="2025-08" db="UniProtKB">
        <authorList>
            <consortium name="RefSeq"/>
        </authorList>
    </citation>
    <scope>IDENTIFICATION</scope>
    <source>
        <tissue evidence="4">Whole organism</tissue>
    </source>
</reference>